<proteinExistence type="predicted"/>
<dbReference type="OrthoDB" id="9780929at2"/>
<dbReference type="Proteomes" id="UP000226442">
    <property type="component" value="Unassembled WGS sequence"/>
</dbReference>
<organism evidence="1 2">
    <name type="scientific">Tychonema bourrellyi FEM_GT703</name>
    <dbReference type="NCBI Taxonomy" id="2040638"/>
    <lineage>
        <taxon>Bacteria</taxon>
        <taxon>Bacillati</taxon>
        <taxon>Cyanobacteriota</taxon>
        <taxon>Cyanophyceae</taxon>
        <taxon>Oscillatoriophycideae</taxon>
        <taxon>Oscillatoriales</taxon>
        <taxon>Microcoleaceae</taxon>
        <taxon>Tychonema</taxon>
    </lineage>
</organism>
<keyword evidence="2" id="KW-1185">Reference proteome</keyword>
<dbReference type="Gene3D" id="3.10.450.620">
    <property type="entry name" value="JHP933, nucleotidyltransferase-like core domain"/>
    <property type="match status" value="1"/>
</dbReference>
<gene>
    <name evidence="1" type="ORF">CP500_003100</name>
</gene>
<protein>
    <submittedName>
        <fullName evidence="1">Nucleotidyl transferase AbiEii/AbiGii toxin family protein</fullName>
    </submittedName>
</protein>
<sequence length="319" mass="37085">MKMFEHPDFRDAVIAAREHFDRFGLTEQFIEKDYYVTSALRIVANQWRTQVIFKGGTSLSKGWKLIERFSEDIDLFLNKQAFVPPLGANRIDQELAAIESAVGEHPALTLEPDSSKRKRGVFRNSYFSYTQQFSGNQAIANRVFLEMGTRSGTYPTQTVQLSSYVAEFLREIGQSLDTEDELPFSMLLLDFRRTFVEKLFAIHSKVVKIQQDGQSIGTYARHYYDLFCLAQKSEVRQMFQTEEYSQIKEDCDRISREHFPDYQPPSAMKFSNSSALFPTGELRQTIAREYEQQCGRLCYGNYPTWEEIEACFEELRDLL</sequence>
<comment type="caution">
    <text evidence="1">The sequence shown here is derived from an EMBL/GenBank/DDBJ whole genome shotgun (WGS) entry which is preliminary data.</text>
</comment>
<dbReference type="EMBL" id="NXIB02000010">
    <property type="protein sequence ID" value="PHX56875.1"/>
    <property type="molecule type" value="Genomic_DNA"/>
</dbReference>
<accession>A0A2G4F569</accession>
<evidence type="ECO:0000313" key="1">
    <source>
        <dbReference type="EMBL" id="PHX56875.1"/>
    </source>
</evidence>
<dbReference type="GO" id="GO:0016740">
    <property type="term" value="F:transferase activity"/>
    <property type="evidence" value="ECO:0007669"/>
    <property type="project" value="UniProtKB-KW"/>
</dbReference>
<dbReference type="InterPro" id="IPR014942">
    <property type="entry name" value="AbiEii"/>
</dbReference>
<dbReference type="AlphaFoldDB" id="A0A2G4F569"/>
<keyword evidence="1" id="KW-0808">Transferase</keyword>
<reference evidence="1" key="1">
    <citation type="submission" date="2017-10" db="EMBL/GenBank/DDBJ databases">
        <title>Draft genome sequence of the planktic cyanobacteria Tychonema bourrellyi isolated from alpine lentic freshwater.</title>
        <authorList>
            <person name="Tett A."/>
            <person name="Armanini F."/>
            <person name="Asnicar F."/>
            <person name="Boscaini A."/>
            <person name="Pasolli E."/>
            <person name="Zolfo M."/>
            <person name="Donati C."/>
            <person name="Salmaso N."/>
            <person name="Segata N."/>
        </authorList>
    </citation>
    <scope>NUCLEOTIDE SEQUENCE</scope>
    <source>
        <strain evidence="1">FEM_GT703</strain>
    </source>
</reference>
<evidence type="ECO:0000313" key="2">
    <source>
        <dbReference type="Proteomes" id="UP000226442"/>
    </source>
</evidence>
<name>A0A2G4F569_9CYAN</name>
<dbReference type="Pfam" id="PF08843">
    <property type="entry name" value="AbiEii"/>
    <property type="match status" value="1"/>
</dbReference>